<dbReference type="HAMAP" id="MF_02078">
    <property type="entry name" value="MurJ_MviN"/>
    <property type="match status" value="1"/>
</dbReference>
<comment type="pathway">
    <text evidence="10">Cell wall biogenesis; peptidoglycan biosynthesis.</text>
</comment>
<feature type="transmembrane region" description="Helical" evidence="10">
    <location>
        <begin position="356"/>
        <end position="375"/>
    </location>
</feature>
<dbReference type="PANTHER" id="PTHR47019">
    <property type="entry name" value="LIPID II FLIPPASE MURJ"/>
    <property type="match status" value="1"/>
</dbReference>
<evidence type="ECO:0000256" key="9">
    <source>
        <dbReference type="ARBA" id="ARBA00061532"/>
    </source>
</evidence>
<evidence type="ECO:0000256" key="8">
    <source>
        <dbReference type="ARBA" id="ARBA00060041"/>
    </source>
</evidence>
<feature type="transmembrane region" description="Helical" evidence="10">
    <location>
        <begin position="272"/>
        <end position="291"/>
    </location>
</feature>
<comment type="function">
    <text evidence="8 10 11">Involved in peptidoglycan biosynthesis. Transports lipid-linked peptidoglycan precursors from the inner to the outer leaflet of the cytoplasmic membrane.</text>
</comment>
<evidence type="ECO:0000256" key="1">
    <source>
        <dbReference type="ARBA" id="ARBA00004651"/>
    </source>
</evidence>
<evidence type="ECO:0000256" key="2">
    <source>
        <dbReference type="ARBA" id="ARBA00022475"/>
    </source>
</evidence>
<protein>
    <recommendedName>
        <fullName evidence="10">Probable lipid II flippase MurJ</fullName>
    </recommendedName>
</protein>
<keyword evidence="2 10" id="KW-1003">Cell membrane</keyword>
<dbReference type="GO" id="GO:0034204">
    <property type="term" value="P:lipid translocation"/>
    <property type="evidence" value="ECO:0007669"/>
    <property type="project" value="TreeGrafter"/>
</dbReference>
<accession>A0A511AYS0</accession>
<dbReference type="PRINTS" id="PR01806">
    <property type="entry name" value="VIRFACTRMVIN"/>
</dbReference>
<evidence type="ECO:0000313" key="13">
    <source>
        <dbReference type="Proteomes" id="UP000321230"/>
    </source>
</evidence>
<dbReference type="GO" id="GO:0009252">
    <property type="term" value="P:peptidoglycan biosynthetic process"/>
    <property type="evidence" value="ECO:0007669"/>
    <property type="project" value="UniProtKB-UniRule"/>
</dbReference>
<dbReference type="CDD" id="cd13123">
    <property type="entry name" value="MATE_MurJ_like"/>
    <property type="match status" value="1"/>
</dbReference>
<dbReference type="GO" id="GO:0071555">
    <property type="term" value="P:cell wall organization"/>
    <property type="evidence" value="ECO:0007669"/>
    <property type="project" value="UniProtKB-UniRule"/>
</dbReference>
<dbReference type="PIRSF" id="PIRSF002869">
    <property type="entry name" value="MviN"/>
    <property type="match status" value="1"/>
</dbReference>
<keyword evidence="4 10" id="KW-0133">Cell shape</keyword>
<keyword evidence="13" id="KW-1185">Reference proteome</keyword>
<evidence type="ECO:0000256" key="7">
    <source>
        <dbReference type="ARBA" id="ARBA00023136"/>
    </source>
</evidence>
<name>A0A511AYS0_9PROT</name>
<evidence type="ECO:0000256" key="11">
    <source>
        <dbReference type="PIRNR" id="PIRNR002869"/>
    </source>
</evidence>
<dbReference type="UniPathway" id="UPA00219"/>
<proteinExistence type="inferred from homology"/>
<evidence type="ECO:0000256" key="5">
    <source>
        <dbReference type="ARBA" id="ARBA00022984"/>
    </source>
</evidence>
<keyword evidence="5 10" id="KW-0573">Peptidoglycan synthesis</keyword>
<evidence type="ECO:0000256" key="6">
    <source>
        <dbReference type="ARBA" id="ARBA00022989"/>
    </source>
</evidence>
<feature type="transmembrane region" description="Helical" evidence="10">
    <location>
        <begin position="132"/>
        <end position="153"/>
    </location>
</feature>
<dbReference type="InterPro" id="IPR004268">
    <property type="entry name" value="MurJ"/>
</dbReference>
<dbReference type="GO" id="GO:0015648">
    <property type="term" value="F:lipid-linked peptidoglycan transporter activity"/>
    <property type="evidence" value="ECO:0007669"/>
    <property type="project" value="UniProtKB-UniRule"/>
</dbReference>
<dbReference type="AlphaFoldDB" id="A0A511AYS0"/>
<dbReference type="EMBL" id="BJUZ01000001">
    <property type="protein sequence ID" value="GEK92752.1"/>
    <property type="molecule type" value="Genomic_DNA"/>
</dbReference>
<sequence>MLRNLLTVGGWTMLSRVLGLIRDQLLAAFLGAGAVQDAYQVAFRLPNMFRRLFGEGAFNAAFVPMFTAKYETEGKASALRFAGQALSSLIAWLVILTVLGEIFMPFVIRIIGSGFTHKANDTFEIAVSLTRITFPYMVLICAAALVSGMLNGLHRFSAAAAAYVTFNIVGIIAVLCGALIWHQTAVASAWGITISGFVQLGALLWAAKRAGIAPHFVRPTFSKDMHRLLRRMGPGLVGSGVTQLNLTVDTVISTYLPQGSVSWLYFADRVNQLPLGVLGAAAGTTLLPLLTRHAANNDRDNMQASLNRATNYALLLTLPAALGLLALAPAIMSALFGYGHFTPMDVWHSSQSLRAYAVGLPAFVLIKVLSPGFFAEGDTATPVKIGFVTLALNLGLNLLLYRQLAHVGPPLASAIAAIVNVLILAAILYRRGVFLPDPAMLGRALRITAASIMMALWVAAAQHLVAPDIIFWRALWRVLMLGGLITFGALVYGITLDALGVVRIRDVASAFQARLNRRRKNI</sequence>
<organism evidence="12 13">
    <name type="scientific">Gluconobacter wancherniae NBRC 103581</name>
    <dbReference type="NCBI Taxonomy" id="656744"/>
    <lineage>
        <taxon>Bacteria</taxon>
        <taxon>Pseudomonadati</taxon>
        <taxon>Pseudomonadota</taxon>
        <taxon>Alphaproteobacteria</taxon>
        <taxon>Acetobacterales</taxon>
        <taxon>Acetobacteraceae</taxon>
        <taxon>Gluconobacter</taxon>
    </lineage>
</organism>
<feature type="transmembrane region" description="Helical" evidence="10">
    <location>
        <begin position="160"/>
        <end position="181"/>
    </location>
</feature>
<keyword evidence="6 10" id="KW-1133">Transmembrane helix</keyword>
<dbReference type="Pfam" id="PF03023">
    <property type="entry name" value="MurJ"/>
    <property type="match status" value="1"/>
</dbReference>
<evidence type="ECO:0000313" key="12">
    <source>
        <dbReference type="EMBL" id="GEK92752.1"/>
    </source>
</evidence>
<feature type="transmembrane region" description="Helical" evidence="10">
    <location>
        <begin position="441"/>
        <end position="462"/>
    </location>
</feature>
<keyword evidence="7 10" id="KW-0472">Membrane</keyword>
<comment type="similarity">
    <text evidence="9 10 11">Belongs to the MurJ/MviN family.</text>
</comment>
<evidence type="ECO:0000256" key="4">
    <source>
        <dbReference type="ARBA" id="ARBA00022960"/>
    </source>
</evidence>
<dbReference type="OrthoDB" id="9816572at2"/>
<dbReference type="InterPro" id="IPR051050">
    <property type="entry name" value="Lipid_II_flippase_MurJ/MviN"/>
</dbReference>
<feature type="transmembrane region" description="Helical" evidence="10">
    <location>
        <begin position="187"/>
        <end position="207"/>
    </location>
</feature>
<feature type="transmembrane region" description="Helical" evidence="10">
    <location>
        <begin position="89"/>
        <end position="112"/>
    </location>
</feature>
<reference evidence="12 13" key="1">
    <citation type="submission" date="2019-07" db="EMBL/GenBank/DDBJ databases">
        <title>Whole genome shotgun sequence of Gluconobacter wancherniae NBRC 103581.</title>
        <authorList>
            <person name="Hosoyama A."/>
            <person name="Uohara A."/>
            <person name="Ohji S."/>
            <person name="Ichikawa N."/>
        </authorList>
    </citation>
    <scope>NUCLEOTIDE SEQUENCE [LARGE SCALE GENOMIC DNA]</scope>
    <source>
        <strain evidence="12 13">NBRC 103581</strain>
    </source>
</reference>
<feature type="transmembrane region" description="Helical" evidence="10">
    <location>
        <begin position="228"/>
        <end position="252"/>
    </location>
</feature>
<dbReference type="GO" id="GO:0005886">
    <property type="term" value="C:plasma membrane"/>
    <property type="evidence" value="ECO:0007669"/>
    <property type="project" value="UniProtKB-SubCell"/>
</dbReference>
<feature type="transmembrane region" description="Helical" evidence="10">
    <location>
        <begin position="474"/>
        <end position="495"/>
    </location>
</feature>
<keyword evidence="10" id="KW-0997">Cell inner membrane</keyword>
<evidence type="ECO:0000256" key="10">
    <source>
        <dbReference type="HAMAP-Rule" id="MF_02078"/>
    </source>
</evidence>
<evidence type="ECO:0000256" key="3">
    <source>
        <dbReference type="ARBA" id="ARBA00022692"/>
    </source>
</evidence>
<gene>
    <name evidence="10" type="primary">murJ</name>
    <name evidence="12" type="ORF">GWA01_05220</name>
</gene>
<dbReference type="GO" id="GO:0008360">
    <property type="term" value="P:regulation of cell shape"/>
    <property type="evidence" value="ECO:0007669"/>
    <property type="project" value="UniProtKB-UniRule"/>
</dbReference>
<dbReference type="PANTHER" id="PTHR47019:SF1">
    <property type="entry name" value="LIPID II FLIPPASE MURJ"/>
    <property type="match status" value="1"/>
</dbReference>
<dbReference type="RefSeq" id="WP_146793723.1">
    <property type="nucleotide sequence ID" value="NZ_BARC01000005.1"/>
</dbReference>
<keyword evidence="10 11" id="KW-0813">Transport</keyword>
<comment type="caution">
    <text evidence="12">The sequence shown here is derived from an EMBL/GenBank/DDBJ whole genome shotgun (WGS) entry which is preliminary data.</text>
</comment>
<keyword evidence="3 10" id="KW-0812">Transmembrane</keyword>
<dbReference type="NCBIfam" id="TIGR01695">
    <property type="entry name" value="murJ_mviN"/>
    <property type="match status" value="1"/>
</dbReference>
<feature type="transmembrane region" description="Helical" evidence="10">
    <location>
        <begin position="387"/>
        <end position="405"/>
    </location>
</feature>
<keyword evidence="10 11" id="KW-0961">Cell wall biogenesis/degradation</keyword>
<feature type="transmembrane region" description="Helical" evidence="10">
    <location>
        <begin position="312"/>
        <end position="336"/>
    </location>
</feature>
<comment type="subcellular location">
    <subcellularLocation>
        <location evidence="10">Cell inner membrane</location>
        <topology evidence="10">Multi-pass membrane protein</topology>
    </subcellularLocation>
    <subcellularLocation>
        <location evidence="1">Cell membrane</location>
        <topology evidence="1">Multi-pass membrane protein</topology>
    </subcellularLocation>
</comment>
<dbReference type="Proteomes" id="UP000321230">
    <property type="component" value="Unassembled WGS sequence"/>
</dbReference>
<feature type="transmembrane region" description="Helical" evidence="10">
    <location>
        <begin position="411"/>
        <end position="429"/>
    </location>
</feature>